<evidence type="ECO:0000313" key="3">
    <source>
        <dbReference type="Proteomes" id="UP001154255"/>
    </source>
</evidence>
<accession>A0A9W4TNK2</accession>
<dbReference type="RefSeq" id="WP_271790703.1">
    <property type="nucleotide sequence ID" value="NZ_CAMXCM010000012.1"/>
</dbReference>
<proteinExistence type="predicted"/>
<comment type="caution">
    <text evidence="1">The sequence shown here is derived from an EMBL/GenBank/DDBJ whole genome shotgun (WGS) entry which is preliminary data.</text>
</comment>
<evidence type="ECO:0000313" key="2">
    <source>
        <dbReference type="EMBL" id="CAI3960637.1"/>
    </source>
</evidence>
<dbReference type="EMBL" id="CAMXCS010000012">
    <property type="protein sequence ID" value="CAI3960637.1"/>
    <property type="molecule type" value="Genomic_DNA"/>
</dbReference>
<dbReference type="AlphaFoldDB" id="A0A9W4TNK2"/>
<dbReference type="Proteomes" id="UP001154259">
    <property type="component" value="Unassembled WGS sequence"/>
</dbReference>
<name>A0A9W4TNK2_9PROT</name>
<reference evidence="1" key="1">
    <citation type="submission" date="2022-10" db="EMBL/GenBank/DDBJ databases">
        <authorList>
            <person name="Botero Cardona J."/>
        </authorList>
    </citation>
    <scope>NUCLEOTIDE SEQUENCE</scope>
    <source>
        <strain evidence="1">LMG 31819</strain>
        <strain evidence="2">R-53529</strain>
    </source>
</reference>
<protein>
    <submittedName>
        <fullName evidence="1">Uncharacterized protein</fullName>
    </submittedName>
</protein>
<evidence type="ECO:0000313" key="4">
    <source>
        <dbReference type="Proteomes" id="UP001154259"/>
    </source>
</evidence>
<gene>
    <name evidence="2" type="ORF">R53529_LOCUS2290</name>
    <name evidence="1" type="ORF">R53530_LOCUS2272</name>
</gene>
<dbReference type="EMBL" id="CAMXCM010000012">
    <property type="protein sequence ID" value="CAI3958476.1"/>
    <property type="molecule type" value="Genomic_DNA"/>
</dbReference>
<dbReference type="Proteomes" id="UP001154255">
    <property type="component" value="Unassembled WGS sequence"/>
</dbReference>
<keyword evidence="4" id="KW-1185">Reference proteome</keyword>
<organism evidence="1 3">
    <name type="scientific">Commensalibacter communis</name>
    <dbReference type="NCBI Taxonomy" id="2972786"/>
    <lineage>
        <taxon>Bacteria</taxon>
        <taxon>Pseudomonadati</taxon>
        <taxon>Pseudomonadota</taxon>
        <taxon>Alphaproteobacteria</taxon>
        <taxon>Acetobacterales</taxon>
        <taxon>Acetobacteraceae</taxon>
    </lineage>
</organism>
<evidence type="ECO:0000313" key="1">
    <source>
        <dbReference type="EMBL" id="CAI3958476.1"/>
    </source>
</evidence>
<sequence length="72" mass="8061">MLCNFLRPAAETLDDAVKEVFELVGKLEDDDKDMRINALKNRIDLALSVILDKAESAKGVEDTYVRAKGHNK</sequence>